<dbReference type="InterPro" id="IPR004438">
    <property type="entry name" value="Peptidase_M3B"/>
</dbReference>
<dbReference type="GO" id="GO:0046872">
    <property type="term" value="F:metal ion binding"/>
    <property type="evidence" value="ECO:0007669"/>
    <property type="project" value="UniProtKB-UniRule"/>
</dbReference>
<keyword evidence="2 6" id="KW-0479">Metal-binding</keyword>
<name>A0A926I1J4_9FIRM</name>
<keyword evidence="3 6" id="KW-0378">Hydrolase</keyword>
<evidence type="ECO:0000313" key="10">
    <source>
        <dbReference type="Proteomes" id="UP000657006"/>
    </source>
</evidence>
<keyword evidence="5 6" id="KW-0482">Metalloprotease</keyword>
<evidence type="ECO:0000256" key="4">
    <source>
        <dbReference type="ARBA" id="ARBA00022833"/>
    </source>
</evidence>
<dbReference type="PANTHER" id="PTHR11804">
    <property type="entry name" value="PROTEASE M3 THIMET OLIGOPEPTIDASE-RELATED"/>
    <property type="match status" value="1"/>
</dbReference>
<dbReference type="PANTHER" id="PTHR11804:SF84">
    <property type="entry name" value="SACCHAROLYSIN"/>
    <property type="match status" value="1"/>
</dbReference>
<dbReference type="EC" id="3.4.24.-" evidence="6"/>
<dbReference type="AlphaFoldDB" id="A0A926I1J4"/>
<comment type="caution">
    <text evidence="9">The sequence shown here is derived from an EMBL/GenBank/DDBJ whole genome shotgun (WGS) entry which is preliminary data.</text>
</comment>
<dbReference type="Proteomes" id="UP000657006">
    <property type="component" value="Unassembled WGS sequence"/>
</dbReference>
<dbReference type="NCBIfam" id="TIGR00181">
    <property type="entry name" value="pepF"/>
    <property type="match status" value="1"/>
</dbReference>
<evidence type="ECO:0000256" key="2">
    <source>
        <dbReference type="ARBA" id="ARBA00022723"/>
    </source>
</evidence>
<accession>A0A926I1J4</accession>
<evidence type="ECO:0000256" key="3">
    <source>
        <dbReference type="ARBA" id="ARBA00022801"/>
    </source>
</evidence>
<dbReference type="InterPro" id="IPR001567">
    <property type="entry name" value="Pept_M3A_M3B_dom"/>
</dbReference>
<reference evidence="9" key="1">
    <citation type="submission" date="2020-08" db="EMBL/GenBank/DDBJ databases">
        <title>Genome public.</title>
        <authorList>
            <person name="Liu C."/>
            <person name="Sun Q."/>
        </authorList>
    </citation>
    <scope>NUCLEOTIDE SEQUENCE</scope>
    <source>
        <strain evidence="9">NSJ-32</strain>
    </source>
</reference>
<dbReference type="GO" id="GO:0006508">
    <property type="term" value="P:proteolysis"/>
    <property type="evidence" value="ECO:0007669"/>
    <property type="project" value="UniProtKB-KW"/>
</dbReference>
<keyword evidence="4 6" id="KW-0862">Zinc</keyword>
<comment type="cofactor">
    <cofactor evidence="6">
        <name>Zn(2+)</name>
        <dbReference type="ChEBI" id="CHEBI:29105"/>
    </cofactor>
    <text evidence="6">Binds 1 zinc ion.</text>
</comment>
<evidence type="ECO:0000313" key="9">
    <source>
        <dbReference type="EMBL" id="MBC8544309.1"/>
    </source>
</evidence>
<dbReference type="InterPro" id="IPR045090">
    <property type="entry name" value="Pept_M3A_M3B"/>
</dbReference>
<dbReference type="GO" id="GO:0004222">
    <property type="term" value="F:metalloendopeptidase activity"/>
    <property type="evidence" value="ECO:0007669"/>
    <property type="project" value="UniProtKB-UniRule"/>
</dbReference>
<comment type="similarity">
    <text evidence="6">Belongs to the peptidase M3B family.</text>
</comment>
<keyword evidence="1 6" id="KW-0645">Protease</keyword>
<organism evidence="9 10">
    <name type="scientific">Bianquea renquensis</name>
    <dbReference type="NCBI Taxonomy" id="2763661"/>
    <lineage>
        <taxon>Bacteria</taxon>
        <taxon>Bacillati</taxon>
        <taxon>Bacillota</taxon>
        <taxon>Clostridia</taxon>
        <taxon>Eubacteriales</taxon>
        <taxon>Bianqueaceae</taxon>
        <taxon>Bianquea</taxon>
    </lineage>
</organism>
<dbReference type="Gene3D" id="1.10.1370.20">
    <property type="entry name" value="Oligoendopeptidase f, C-terminal domain"/>
    <property type="match status" value="1"/>
</dbReference>
<dbReference type="InterPro" id="IPR013647">
    <property type="entry name" value="OligopepF_N_dom"/>
</dbReference>
<evidence type="ECO:0000256" key="5">
    <source>
        <dbReference type="ARBA" id="ARBA00023049"/>
    </source>
</evidence>
<dbReference type="InterPro" id="IPR042088">
    <property type="entry name" value="OligoPept_F_C"/>
</dbReference>
<dbReference type="Pfam" id="PF01432">
    <property type="entry name" value="Peptidase_M3"/>
    <property type="match status" value="1"/>
</dbReference>
<dbReference type="Gene3D" id="1.10.287.830">
    <property type="entry name" value="putative peptidase helix hairpin domain like"/>
    <property type="match status" value="1"/>
</dbReference>
<dbReference type="SUPFAM" id="SSF55486">
    <property type="entry name" value="Metalloproteases ('zincins'), catalytic domain"/>
    <property type="match status" value="1"/>
</dbReference>
<evidence type="ECO:0000259" key="8">
    <source>
        <dbReference type="Pfam" id="PF08439"/>
    </source>
</evidence>
<proteinExistence type="inferred from homology"/>
<evidence type="ECO:0000256" key="1">
    <source>
        <dbReference type="ARBA" id="ARBA00022670"/>
    </source>
</evidence>
<dbReference type="GO" id="GO:0006518">
    <property type="term" value="P:peptide metabolic process"/>
    <property type="evidence" value="ECO:0007669"/>
    <property type="project" value="TreeGrafter"/>
</dbReference>
<dbReference type="EMBL" id="JACRSQ010000019">
    <property type="protein sequence ID" value="MBC8544309.1"/>
    <property type="molecule type" value="Genomic_DNA"/>
</dbReference>
<dbReference type="RefSeq" id="WP_177713755.1">
    <property type="nucleotide sequence ID" value="NZ_JACRSQ010000019.1"/>
</dbReference>
<gene>
    <name evidence="9" type="primary">pepF</name>
    <name evidence="9" type="ORF">H8730_12255</name>
</gene>
<sequence length="600" mass="67602">MENTAIRPRAEIPVSDTWDLTRLYADEEAWEKDLSALMPMAEAVAAFAGTLGDGAATVARCLALETGLSRKMENVYTYAKMRQDEDNTLDAPQTMTDRAMSVNVAISEKLAFLQPELLSLDDAVLASYLTAAELAEYRRPLEELIRQKPHTLSAPEEQILAGMGELAASPQHIFTMLNSADMKYDPILTGDGTRLDVTNANFILLQTSEDRSIREKAFASFYAGYRSHANTLAAAYSASVKKDVFYARTRHYASALQMSLDDENIPIAVYDNLITVIRDRLPVMHRYVELRKKLLSLDALHCYDMYAPLVAELNQHYSFDQAKELVAQALKPLGDEYGQILQTGLNSRWIDVYENKGKSSGAYSWGTYDSSPYVLLNFTGTLDSVSTLAHEMGHSLHSYYSNQHQPYQTAGYKLFVAEVASTVNENLLIEYLLRQDIEDSFRLYLLNQYLENFKGTMYRQTMFAEFERETHALVESGNALNSTVLSNLYASLYEQYHGPALTMDEDIRYEWSRIPHFYRPFYVYKYATGYSAAVYLSEQILSKGSSAVTPYLEFLSLGGSQDPLDSLLHAGVDMTRPEPISLALDKFDRILSDAEEIAAR</sequence>
<evidence type="ECO:0000259" key="7">
    <source>
        <dbReference type="Pfam" id="PF01432"/>
    </source>
</evidence>
<feature type="domain" description="Peptidase M3A/M3B catalytic" evidence="7">
    <location>
        <begin position="205"/>
        <end position="583"/>
    </location>
</feature>
<feature type="domain" description="Oligopeptidase F N-terminal" evidence="8">
    <location>
        <begin position="116"/>
        <end position="184"/>
    </location>
</feature>
<evidence type="ECO:0000256" key="6">
    <source>
        <dbReference type="RuleBase" id="RU368091"/>
    </source>
</evidence>
<dbReference type="Gene3D" id="1.20.140.70">
    <property type="entry name" value="Oligopeptidase f, N-terminal domain"/>
    <property type="match status" value="1"/>
</dbReference>
<dbReference type="CDD" id="cd09608">
    <property type="entry name" value="M3B_PepF"/>
    <property type="match status" value="1"/>
</dbReference>
<keyword evidence="10" id="KW-1185">Reference proteome</keyword>
<dbReference type="Pfam" id="PF08439">
    <property type="entry name" value="Peptidase_M3_N"/>
    <property type="match status" value="1"/>
</dbReference>
<protein>
    <recommendedName>
        <fullName evidence="6">Oligopeptidase F</fullName>
        <ecNumber evidence="6">3.4.24.-</ecNumber>
    </recommendedName>
</protein>
<comment type="function">
    <text evidence="6">Has oligopeptidase activity and degrades a variety of small bioactive peptides.</text>
</comment>